<dbReference type="NCBIfam" id="TIGR00347">
    <property type="entry name" value="bioD"/>
    <property type="match status" value="1"/>
</dbReference>
<proteinExistence type="inferred from homology"/>
<dbReference type="EC" id="6.3.3.3" evidence="9"/>
<accession>A0ABZ2LWY8</accession>
<feature type="binding site" evidence="9">
    <location>
        <begin position="12"/>
        <end position="17"/>
    </location>
    <ligand>
        <name>ATP</name>
        <dbReference type="ChEBI" id="CHEBI:30616"/>
    </ligand>
</feature>
<evidence type="ECO:0000256" key="6">
    <source>
        <dbReference type="ARBA" id="ARBA00022840"/>
    </source>
</evidence>
<keyword evidence="6 9" id="KW-0067">ATP-binding</keyword>
<keyword evidence="7 9" id="KW-0460">Magnesium</keyword>
<keyword evidence="11" id="KW-1185">Reference proteome</keyword>
<comment type="catalytic activity">
    <reaction evidence="9">
        <text>(7R,8S)-7,8-diammoniononanoate + CO2 + ATP = (4R,5S)-dethiobiotin + ADP + phosphate + 3 H(+)</text>
        <dbReference type="Rhea" id="RHEA:15805"/>
        <dbReference type="ChEBI" id="CHEBI:15378"/>
        <dbReference type="ChEBI" id="CHEBI:16526"/>
        <dbReference type="ChEBI" id="CHEBI:30616"/>
        <dbReference type="ChEBI" id="CHEBI:43474"/>
        <dbReference type="ChEBI" id="CHEBI:149469"/>
        <dbReference type="ChEBI" id="CHEBI:149473"/>
        <dbReference type="ChEBI" id="CHEBI:456216"/>
        <dbReference type="EC" id="6.3.3.3"/>
    </reaction>
</comment>
<feature type="binding site" evidence="9">
    <location>
        <position position="105"/>
    </location>
    <ligand>
        <name>Mg(2+)</name>
        <dbReference type="ChEBI" id="CHEBI:18420"/>
    </ligand>
</feature>
<comment type="subunit">
    <text evidence="9">Homodimer.</text>
</comment>
<dbReference type="GO" id="GO:0004141">
    <property type="term" value="F:dethiobiotin synthase activity"/>
    <property type="evidence" value="ECO:0007669"/>
    <property type="project" value="UniProtKB-EC"/>
</dbReference>
<dbReference type="CDD" id="cd03109">
    <property type="entry name" value="DTBS"/>
    <property type="match status" value="1"/>
</dbReference>
<dbReference type="EMBL" id="CP089984">
    <property type="protein sequence ID" value="WXB13527.1"/>
    <property type="molecule type" value="Genomic_DNA"/>
</dbReference>
<comment type="caution">
    <text evidence="9">Lacks conserved residue(s) required for the propagation of feature annotation.</text>
</comment>
<comment type="subcellular location">
    <subcellularLocation>
        <location evidence="9">Cytoplasm</location>
    </subcellularLocation>
</comment>
<evidence type="ECO:0000256" key="7">
    <source>
        <dbReference type="ARBA" id="ARBA00022842"/>
    </source>
</evidence>
<dbReference type="PANTHER" id="PTHR43210:SF2">
    <property type="entry name" value="ATP-DEPENDENT DETHIOBIOTIN SYNTHETASE BIOD 2"/>
    <property type="match status" value="1"/>
</dbReference>
<feature type="binding site" evidence="9">
    <location>
        <position position="43"/>
    </location>
    <ligand>
        <name>Mg(2+)</name>
        <dbReference type="ChEBI" id="CHEBI:18420"/>
    </ligand>
</feature>
<sequence length="230" mass="24976">MKRIFITGIGTGVGKTLAAACVTEALKAHYWKPVQAGLDEGTDTETVKSLVSNAFSVCHPEAYRLREPASPHLAARMEGITIDPAEIVLQADAIQPPEEDYLVIEGAGGLLVPLNEDVFTIDLIRALRAQVIIVAQNYLGSINHSLLTARVLQHSHIPVLGWIFSGAEHTNEADIVRWSELPLLGHIPTASKIDAAFVRHQALRLVGSLGEALDQNMSRYSNPPLSRQLP</sequence>
<feature type="binding site" evidence="9">
    <location>
        <position position="43"/>
    </location>
    <ligand>
        <name>ATP</name>
        <dbReference type="ChEBI" id="CHEBI:30616"/>
    </ligand>
</feature>
<name>A0ABZ2LWY8_9BACT</name>
<comment type="function">
    <text evidence="9">Catalyzes a mechanistically unusual reaction, the ATP-dependent insertion of CO2 between the N7 and N8 nitrogen atoms of 7,8-diaminopelargonic acid (DAPA, also called 7,8-diammoniononanoate) to form a ureido ring.</text>
</comment>
<evidence type="ECO:0000256" key="8">
    <source>
        <dbReference type="ARBA" id="ARBA00047386"/>
    </source>
</evidence>
<evidence type="ECO:0000256" key="1">
    <source>
        <dbReference type="ARBA" id="ARBA00022490"/>
    </source>
</evidence>
<feature type="binding site" evidence="9">
    <location>
        <begin position="105"/>
        <end position="108"/>
    </location>
    <ligand>
        <name>ATP</name>
        <dbReference type="ChEBI" id="CHEBI:30616"/>
    </ligand>
</feature>
<dbReference type="InterPro" id="IPR027417">
    <property type="entry name" value="P-loop_NTPase"/>
</dbReference>
<feature type="binding site" evidence="9">
    <location>
        <position position="16"/>
    </location>
    <ligand>
        <name>Mg(2+)</name>
        <dbReference type="ChEBI" id="CHEBI:18420"/>
    </ligand>
</feature>
<organism evidence="10 11">
    <name type="scientific">Pendulispora albinea</name>
    <dbReference type="NCBI Taxonomy" id="2741071"/>
    <lineage>
        <taxon>Bacteria</taxon>
        <taxon>Pseudomonadati</taxon>
        <taxon>Myxococcota</taxon>
        <taxon>Myxococcia</taxon>
        <taxon>Myxococcales</taxon>
        <taxon>Sorangiineae</taxon>
        <taxon>Pendulisporaceae</taxon>
        <taxon>Pendulispora</taxon>
    </lineage>
</organism>
<dbReference type="Pfam" id="PF13500">
    <property type="entry name" value="AAA_26"/>
    <property type="match status" value="1"/>
</dbReference>
<keyword evidence="4 9" id="KW-0547">Nucleotide-binding</keyword>
<dbReference type="Proteomes" id="UP001370348">
    <property type="component" value="Chromosome"/>
</dbReference>
<gene>
    <name evidence="9 10" type="primary">bioD</name>
    <name evidence="10" type="ORF">LZC94_37500</name>
</gene>
<evidence type="ECO:0000313" key="10">
    <source>
        <dbReference type="EMBL" id="WXB13527.1"/>
    </source>
</evidence>
<dbReference type="RefSeq" id="WP_394823139.1">
    <property type="nucleotide sequence ID" value="NZ_CP089984.1"/>
</dbReference>
<protein>
    <recommendedName>
        <fullName evidence="9">ATP-dependent dethiobiotin synthetase BioD</fullName>
        <ecNumber evidence="9">6.3.3.3</ecNumber>
    </recommendedName>
    <alternativeName>
        <fullName evidence="9">DTB synthetase</fullName>
        <shortName evidence="9">DTBS</shortName>
    </alternativeName>
    <alternativeName>
        <fullName evidence="9">Dethiobiotin synthase</fullName>
    </alternativeName>
</protein>
<evidence type="ECO:0000256" key="3">
    <source>
        <dbReference type="ARBA" id="ARBA00022723"/>
    </source>
</evidence>
<keyword evidence="2 9" id="KW-0436">Ligase</keyword>
<evidence type="ECO:0000256" key="5">
    <source>
        <dbReference type="ARBA" id="ARBA00022756"/>
    </source>
</evidence>
<evidence type="ECO:0000256" key="2">
    <source>
        <dbReference type="ARBA" id="ARBA00022598"/>
    </source>
</evidence>
<keyword evidence="1 9" id="KW-0963">Cytoplasm</keyword>
<evidence type="ECO:0000256" key="9">
    <source>
        <dbReference type="HAMAP-Rule" id="MF_00336"/>
    </source>
</evidence>
<evidence type="ECO:0000256" key="4">
    <source>
        <dbReference type="ARBA" id="ARBA00022741"/>
    </source>
</evidence>
<dbReference type="Gene3D" id="3.40.50.300">
    <property type="entry name" value="P-loop containing nucleotide triphosphate hydrolases"/>
    <property type="match status" value="1"/>
</dbReference>
<keyword evidence="5 9" id="KW-0093">Biotin biosynthesis</keyword>
<dbReference type="SUPFAM" id="SSF52540">
    <property type="entry name" value="P-loop containing nucleoside triphosphate hydrolases"/>
    <property type="match status" value="1"/>
</dbReference>
<keyword evidence="3 9" id="KW-0479">Metal-binding</keyword>
<comment type="similarity">
    <text evidence="9">Belongs to the dethiobiotin synthetase family.</text>
</comment>
<dbReference type="HAMAP" id="MF_00336">
    <property type="entry name" value="BioD"/>
    <property type="match status" value="1"/>
</dbReference>
<comment type="cofactor">
    <cofactor evidence="9">
        <name>Mg(2+)</name>
        <dbReference type="ChEBI" id="CHEBI:18420"/>
    </cofactor>
</comment>
<reference evidence="10 11" key="1">
    <citation type="submission" date="2021-12" db="EMBL/GenBank/DDBJ databases">
        <title>Discovery of the Pendulisporaceae a myxobacterial family with distinct sporulation behavior and unique specialized metabolism.</title>
        <authorList>
            <person name="Garcia R."/>
            <person name="Popoff A."/>
            <person name="Bader C.D."/>
            <person name="Loehr J."/>
            <person name="Walesch S."/>
            <person name="Walt C."/>
            <person name="Boldt J."/>
            <person name="Bunk B."/>
            <person name="Haeckl F.J.F.P.J."/>
            <person name="Gunesch A.P."/>
            <person name="Birkelbach J."/>
            <person name="Nuebel U."/>
            <person name="Pietschmann T."/>
            <person name="Bach T."/>
            <person name="Mueller R."/>
        </authorList>
    </citation>
    <scope>NUCLEOTIDE SEQUENCE [LARGE SCALE GENOMIC DNA]</scope>
    <source>
        <strain evidence="10 11">MSr11954</strain>
    </source>
</reference>
<dbReference type="InterPro" id="IPR004472">
    <property type="entry name" value="DTB_synth_BioD"/>
</dbReference>
<evidence type="ECO:0000313" key="11">
    <source>
        <dbReference type="Proteomes" id="UP001370348"/>
    </source>
</evidence>
<comment type="catalytic activity">
    <reaction evidence="8">
        <text>(7R,8S)-8-amino-7-(carboxyamino)nonanoate + ATP = (4R,5S)-dethiobiotin + ADP + phosphate + H(+)</text>
        <dbReference type="Rhea" id="RHEA:63684"/>
        <dbReference type="ChEBI" id="CHEBI:15378"/>
        <dbReference type="ChEBI" id="CHEBI:30616"/>
        <dbReference type="ChEBI" id="CHEBI:43474"/>
        <dbReference type="ChEBI" id="CHEBI:149470"/>
        <dbReference type="ChEBI" id="CHEBI:149473"/>
        <dbReference type="ChEBI" id="CHEBI:456216"/>
    </reaction>
</comment>
<dbReference type="PANTHER" id="PTHR43210">
    <property type="entry name" value="DETHIOBIOTIN SYNTHETASE"/>
    <property type="match status" value="1"/>
</dbReference>
<comment type="pathway">
    <text evidence="9">Cofactor biosynthesis; biotin biosynthesis; biotin from 7,8-diaminononanoate: step 1/2.</text>
</comment>
<dbReference type="PIRSF" id="PIRSF006755">
    <property type="entry name" value="DTB_synth"/>
    <property type="match status" value="1"/>
</dbReference>
<feature type="active site" evidence="9">
    <location>
        <position position="32"/>
    </location>
</feature>